<dbReference type="PaxDb" id="39947-A0A0P0X2T4"/>
<evidence type="ECO:0000313" key="1">
    <source>
        <dbReference type="EMBL" id="BAT00145.1"/>
    </source>
</evidence>
<dbReference type="EMBL" id="AP014963">
    <property type="protein sequence ID" value="BAT00145.1"/>
    <property type="molecule type" value="Genomic_DNA"/>
</dbReference>
<reference evidence="1 2" key="2">
    <citation type="journal article" date="2013" name="Plant Cell Physiol.">
        <title>Rice Annotation Project Database (RAP-DB): an integrative and interactive database for rice genomics.</title>
        <authorList>
            <person name="Sakai H."/>
            <person name="Lee S.S."/>
            <person name="Tanaka T."/>
            <person name="Numa H."/>
            <person name="Kim J."/>
            <person name="Kawahara Y."/>
            <person name="Wakimoto H."/>
            <person name="Yang C.C."/>
            <person name="Iwamoto M."/>
            <person name="Abe T."/>
            <person name="Yamada Y."/>
            <person name="Muto A."/>
            <person name="Inokuchi H."/>
            <person name="Ikemura T."/>
            <person name="Matsumoto T."/>
            <person name="Sasaki T."/>
            <person name="Itoh T."/>
        </authorList>
    </citation>
    <scope>NUCLEOTIDE SEQUENCE [LARGE SCALE GENOMIC DNA]</scope>
    <source>
        <strain evidence="2">cv. Nipponbare</strain>
    </source>
</reference>
<dbReference type="InParanoid" id="A0A0P0X2T4"/>
<protein>
    <submittedName>
        <fullName evidence="1">Os07g0159550 protein</fullName>
    </submittedName>
</protein>
<organism evidence="1 2">
    <name type="scientific">Oryza sativa subsp. japonica</name>
    <name type="common">Rice</name>
    <dbReference type="NCBI Taxonomy" id="39947"/>
    <lineage>
        <taxon>Eukaryota</taxon>
        <taxon>Viridiplantae</taxon>
        <taxon>Streptophyta</taxon>
        <taxon>Embryophyta</taxon>
        <taxon>Tracheophyta</taxon>
        <taxon>Spermatophyta</taxon>
        <taxon>Magnoliopsida</taxon>
        <taxon>Liliopsida</taxon>
        <taxon>Poales</taxon>
        <taxon>Poaceae</taxon>
        <taxon>BOP clade</taxon>
        <taxon>Oryzoideae</taxon>
        <taxon>Oryzeae</taxon>
        <taxon>Oryzinae</taxon>
        <taxon>Oryza</taxon>
        <taxon>Oryza sativa</taxon>
    </lineage>
</organism>
<evidence type="ECO:0000313" key="2">
    <source>
        <dbReference type="Proteomes" id="UP000059680"/>
    </source>
</evidence>
<name>A0A0P0X2T4_ORYSJ</name>
<dbReference type="Gramene" id="Os07t0159550-01">
    <property type="protein sequence ID" value="Os07t0159550-01"/>
    <property type="gene ID" value="Os07g0159550"/>
</dbReference>
<reference evidence="2" key="1">
    <citation type="journal article" date="2005" name="Nature">
        <title>The map-based sequence of the rice genome.</title>
        <authorList>
            <consortium name="International rice genome sequencing project (IRGSP)"/>
            <person name="Matsumoto T."/>
            <person name="Wu J."/>
            <person name="Kanamori H."/>
            <person name="Katayose Y."/>
            <person name="Fujisawa M."/>
            <person name="Namiki N."/>
            <person name="Mizuno H."/>
            <person name="Yamamoto K."/>
            <person name="Antonio B.A."/>
            <person name="Baba T."/>
            <person name="Sakata K."/>
            <person name="Nagamura Y."/>
            <person name="Aoki H."/>
            <person name="Arikawa K."/>
            <person name="Arita K."/>
            <person name="Bito T."/>
            <person name="Chiden Y."/>
            <person name="Fujitsuka N."/>
            <person name="Fukunaka R."/>
            <person name="Hamada M."/>
            <person name="Harada C."/>
            <person name="Hayashi A."/>
            <person name="Hijishita S."/>
            <person name="Honda M."/>
            <person name="Hosokawa S."/>
            <person name="Ichikawa Y."/>
            <person name="Idonuma A."/>
            <person name="Iijima M."/>
            <person name="Ikeda M."/>
            <person name="Ikeno M."/>
            <person name="Ito K."/>
            <person name="Ito S."/>
            <person name="Ito T."/>
            <person name="Ito Y."/>
            <person name="Ito Y."/>
            <person name="Iwabuchi A."/>
            <person name="Kamiya K."/>
            <person name="Karasawa W."/>
            <person name="Kurita K."/>
            <person name="Katagiri S."/>
            <person name="Kikuta A."/>
            <person name="Kobayashi H."/>
            <person name="Kobayashi N."/>
            <person name="Machita K."/>
            <person name="Maehara T."/>
            <person name="Masukawa M."/>
            <person name="Mizubayashi T."/>
            <person name="Mukai Y."/>
            <person name="Nagasaki H."/>
            <person name="Nagata Y."/>
            <person name="Naito S."/>
            <person name="Nakashima M."/>
            <person name="Nakama Y."/>
            <person name="Nakamichi Y."/>
            <person name="Nakamura M."/>
            <person name="Meguro A."/>
            <person name="Negishi M."/>
            <person name="Ohta I."/>
            <person name="Ohta T."/>
            <person name="Okamoto M."/>
            <person name="Ono N."/>
            <person name="Saji S."/>
            <person name="Sakaguchi M."/>
            <person name="Sakai K."/>
            <person name="Shibata M."/>
            <person name="Shimokawa T."/>
            <person name="Song J."/>
            <person name="Takazaki Y."/>
            <person name="Terasawa K."/>
            <person name="Tsugane M."/>
            <person name="Tsuji K."/>
            <person name="Ueda S."/>
            <person name="Waki K."/>
            <person name="Yamagata H."/>
            <person name="Yamamoto M."/>
            <person name="Yamamoto S."/>
            <person name="Yamane H."/>
            <person name="Yoshiki S."/>
            <person name="Yoshihara R."/>
            <person name="Yukawa K."/>
            <person name="Zhong H."/>
            <person name="Yano M."/>
            <person name="Yuan Q."/>
            <person name="Ouyang S."/>
            <person name="Liu J."/>
            <person name="Jones K.M."/>
            <person name="Gansberger K."/>
            <person name="Moffat K."/>
            <person name="Hill J."/>
            <person name="Bera J."/>
            <person name="Fadrosh D."/>
            <person name="Jin S."/>
            <person name="Johri S."/>
            <person name="Kim M."/>
            <person name="Overton L."/>
            <person name="Reardon M."/>
            <person name="Tsitrin T."/>
            <person name="Vuong H."/>
            <person name="Weaver B."/>
            <person name="Ciecko A."/>
            <person name="Tallon L."/>
            <person name="Jackson J."/>
            <person name="Pai G."/>
            <person name="Aken S.V."/>
            <person name="Utterback T."/>
            <person name="Reidmuller S."/>
            <person name="Feldblyum T."/>
            <person name="Hsiao J."/>
            <person name="Zismann V."/>
            <person name="Iobst S."/>
            <person name="de Vazeille A.R."/>
            <person name="Buell C.R."/>
            <person name="Ying K."/>
            <person name="Li Y."/>
            <person name="Lu T."/>
            <person name="Huang Y."/>
            <person name="Zhao Q."/>
            <person name="Feng Q."/>
            <person name="Zhang L."/>
            <person name="Zhu J."/>
            <person name="Weng Q."/>
            <person name="Mu J."/>
            <person name="Lu Y."/>
            <person name="Fan D."/>
            <person name="Liu Y."/>
            <person name="Guan J."/>
            <person name="Zhang Y."/>
            <person name="Yu S."/>
            <person name="Liu X."/>
            <person name="Zhang Y."/>
            <person name="Hong G."/>
            <person name="Han B."/>
            <person name="Choisne N."/>
            <person name="Demange N."/>
            <person name="Orjeda G."/>
            <person name="Samain S."/>
            <person name="Cattolico L."/>
            <person name="Pelletier E."/>
            <person name="Couloux A."/>
            <person name="Segurens B."/>
            <person name="Wincker P."/>
            <person name="D'Hont A."/>
            <person name="Scarpelli C."/>
            <person name="Weissenbach J."/>
            <person name="Salanoubat M."/>
            <person name="Quetier F."/>
            <person name="Yu Y."/>
            <person name="Kim H.R."/>
            <person name="Rambo T."/>
            <person name="Currie J."/>
            <person name="Collura K."/>
            <person name="Luo M."/>
            <person name="Yang T."/>
            <person name="Ammiraju J.S.S."/>
            <person name="Engler F."/>
            <person name="Soderlund C."/>
            <person name="Wing R.A."/>
            <person name="Palmer L.E."/>
            <person name="de la Bastide M."/>
            <person name="Spiegel L."/>
            <person name="Nascimento L."/>
            <person name="Zutavern T."/>
            <person name="O'Shaughnessy A."/>
            <person name="Dike S."/>
            <person name="Dedhia N."/>
            <person name="Preston R."/>
            <person name="Balija V."/>
            <person name="McCombie W.R."/>
            <person name="Chow T."/>
            <person name="Chen H."/>
            <person name="Chung M."/>
            <person name="Chen C."/>
            <person name="Shaw J."/>
            <person name="Wu H."/>
            <person name="Hsiao K."/>
            <person name="Chao Y."/>
            <person name="Chu M."/>
            <person name="Cheng C."/>
            <person name="Hour A."/>
            <person name="Lee P."/>
            <person name="Lin S."/>
            <person name="Lin Y."/>
            <person name="Liou J."/>
            <person name="Liu S."/>
            <person name="Hsing Y."/>
            <person name="Raghuvanshi S."/>
            <person name="Mohanty A."/>
            <person name="Bharti A.K."/>
            <person name="Gaur A."/>
            <person name="Gupta V."/>
            <person name="Kumar D."/>
            <person name="Ravi V."/>
            <person name="Vij S."/>
            <person name="Kapur A."/>
            <person name="Khurana P."/>
            <person name="Khurana P."/>
            <person name="Khurana J.P."/>
            <person name="Tyagi A.K."/>
            <person name="Gaikwad K."/>
            <person name="Singh A."/>
            <person name="Dalal V."/>
            <person name="Srivastava S."/>
            <person name="Dixit A."/>
            <person name="Pal A.K."/>
            <person name="Ghazi I.A."/>
            <person name="Yadav M."/>
            <person name="Pandit A."/>
            <person name="Bhargava A."/>
            <person name="Sureshbabu K."/>
            <person name="Batra K."/>
            <person name="Sharma T.R."/>
            <person name="Mohapatra T."/>
            <person name="Singh N.K."/>
            <person name="Messing J."/>
            <person name="Nelson A.B."/>
            <person name="Fuks G."/>
            <person name="Kavchok S."/>
            <person name="Keizer G."/>
            <person name="Linton E."/>
            <person name="Llaca V."/>
            <person name="Song R."/>
            <person name="Tanyolac B."/>
            <person name="Young S."/>
            <person name="Ho-Il K."/>
            <person name="Hahn J.H."/>
            <person name="Sangsakoo G."/>
            <person name="Vanavichit A."/>
            <person name="de Mattos Luiz.A.T."/>
            <person name="Zimmer P.D."/>
            <person name="Malone G."/>
            <person name="Dellagostin O."/>
            <person name="de Oliveira A.C."/>
            <person name="Bevan M."/>
            <person name="Bancroft I."/>
            <person name="Minx P."/>
            <person name="Cordum H."/>
            <person name="Wilson R."/>
            <person name="Cheng Z."/>
            <person name="Jin W."/>
            <person name="Jiang J."/>
            <person name="Leong S.A."/>
            <person name="Iwama H."/>
            <person name="Gojobori T."/>
            <person name="Itoh T."/>
            <person name="Niimura Y."/>
            <person name="Fujii Y."/>
            <person name="Habara T."/>
            <person name="Sakai H."/>
            <person name="Sato Y."/>
            <person name="Wilson G."/>
            <person name="Kumar K."/>
            <person name="McCouch S."/>
            <person name="Juretic N."/>
            <person name="Hoen D."/>
            <person name="Wright S."/>
            <person name="Bruskiewich R."/>
            <person name="Bureau T."/>
            <person name="Miyao A."/>
            <person name="Hirochika H."/>
            <person name="Nishikawa T."/>
            <person name="Kadowaki K."/>
            <person name="Sugiura M."/>
            <person name="Burr B."/>
            <person name="Sasaki T."/>
        </authorList>
    </citation>
    <scope>NUCLEOTIDE SEQUENCE [LARGE SCALE GENOMIC DNA]</scope>
    <source>
        <strain evidence="2">cv. Nipponbare</strain>
    </source>
</reference>
<dbReference type="Proteomes" id="UP000059680">
    <property type="component" value="Chromosome 7"/>
</dbReference>
<gene>
    <name evidence="1" type="ordered locus">Os07g0159550</name>
    <name evidence="1" type="ORF">OSNPB_070159550</name>
</gene>
<proteinExistence type="predicted"/>
<accession>A0A0P0X2T4</accession>
<dbReference type="AlphaFoldDB" id="A0A0P0X2T4"/>
<reference evidence="1 2" key="3">
    <citation type="journal article" date="2013" name="Rice">
        <title>Improvement of the Oryza sativa Nipponbare reference genome using next generation sequence and optical map data.</title>
        <authorList>
            <person name="Kawahara Y."/>
            <person name="de la Bastide M."/>
            <person name="Hamilton J.P."/>
            <person name="Kanamori H."/>
            <person name="McCombie W.R."/>
            <person name="Ouyang S."/>
            <person name="Schwartz D.C."/>
            <person name="Tanaka T."/>
            <person name="Wu J."/>
            <person name="Zhou S."/>
            <person name="Childs K.L."/>
            <person name="Davidson R.M."/>
            <person name="Lin H."/>
            <person name="Quesada-Ocampo L."/>
            <person name="Vaillancourt B."/>
            <person name="Sakai H."/>
            <person name="Lee S.S."/>
            <person name="Kim J."/>
            <person name="Numa H."/>
            <person name="Itoh T."/>
            <person name="Buell C.R."/>
            <person name="Matsumoto T."/>
        </authorList>
    </citation>
    <scope>NUCLEOTIDE SEQUENCE [LARGE SCALE GENOMIC DNA]</scope>
    <source>
        <strain evidence="2">cv. Nipponbare</strain>
    </source>
</reference>
<keyword evidence="2" id="KW-1185">Reference proteome</keyword>
<sequence length="85" mass="9805">MRTHGPQQLERTRISLLAPIQQPSFNPHKVGRHSIFTQALTAQLEQTHNYKALGLVCKRQYSNHLSFPTKWGSIPFSQLEQTHKN</sequence>